<feature type="transmembrane region" description="Helical" evidence="10">
    <location>
        <begin position="199"/>
        <end position="220"/>
    </location>
</feature>
<dbReference type="PANTHER" id="PTHR43427">
    <property type="entry name" value="CHLORIDE CHANNEL PROTEIN CLC-E"/>
    <property type="match status" value="1"/>
</dbReference>
<keyword evidence="4 10" id="KW-1133">Transmembrane helix</keyword>
<keyword evidence="3 10" id="KW-0812">Transmembrane</keyword>
<keyword evidence="7" id="KW-0869">Chloride channel</keyword>
<keyword evidence="6 10" id="KW-0472">Membrane</keyword>
<keyword evidence="5" id="KW-0406">Ion transport</keyword>
<feature type="transmembrane region" description="Helical" evidence="10">
    <location>
        <begin position="6"/>
        <end position="28"/>
    </location>
</feature>
<dbReference type="Gene3D" id="1.10.3080.10">
    <property type="entry name" value="Clc chloride channel"/>
    <property type="match status" value="2"/>
</dbReference>
<evidence type="ECO:0000256" key="4">
    <source>
        <dbReference type="ARBA" id="ARBA00022989"/>
    </source>
</evidence>
<sequence>MREVVFTIIAGIASGIISPFIEGSMVSLIRFINNFLGEFIIFTPVLGFCIVGLLAKKSPIILGTGVNAYANENTRISLTDTILKYVSTIVTLGFGGSGGLVSPTLYLGRGISESVYMKRERILSIAFASGMLTYYLGTPLTAALLSVEYLRKDEVSYEDLMPAVLASAISYYNYKALGYKPIFLSIVNINDLPSINTKYVIISFLIAIIFGGIATGIYFLKWIYRKYTENLTMYKKTFFSGLLVSTVGIIFGAKVLGLRVILGENPINFIFGKILATVFTIESMGSSGYFTPLTTVGINLGHIASNFGLPHQIGAVLGISSMLSSMLNIPIAAVIFPIELCGYKALIPAVIGSSVSYMIYKRFRLE</sequence>
<feature type="transmembrane region" description="Helical" evidence="10">
    <location>
        <begin position="313"/>
        <end position="336"/>
    </location>
</feature>
<keyword evidence="12" id="KW-1185">Reference proteome</keyword>
<evidence type="ECO:0000256" key="9">
    <source>
        <dbReference type="ARBA" id="ARBA00023303"/>
    </source>
</evidence>
<protein>
    <submittedName>
        <fullName evidence="11">Chloride channel protein</fullName>
    </submittedName>
</protein>
<keyword evidence="2" id="KW-0813">Transport</keyword>
<dbReference type="Proteomes" id="UP000671862">
    <property type="component" value="Chromosome"/>
</dbReference>
<dbReference type="InterPro" id="IPR014743">
    <property type="entry name" value="Cl-channel_core"/>
</dbReference>
<reference evidence="11 12" key="1">
    <citation type="submission" date="2021-03" db="EMBL/GenBank/DDBJ databases">
        <title>Thermosipho ferrireducens sp.nov., an anaerobic thermophilic iron-reducing bacterium isolated from a deep-sea hydrothermal sulfide deposits.</title>
        <authorList>
            <person name="Zeng X."/>
            <person name="Chen Y."/>
            <person name="Shao Z."/>
        </authorList>
    </citation>
    <scope>NUCLEOTIDE SEQUENCE [LARGE SCALE GENOMIC DNA]</scope>
    <source>
        <strain evidence="11 12">JL129W03</strain>
    </source>
</reference>
<evidence type="ECO:0000313" key="11">
    <source>
        <dbReference type="EMBL" id="QTA38232.1"/>
    </source>
</evidence>
<proteinExistence type="predicted"/>
<gene>
    <name evidence="11" type="ORF">JYK00_01440</name>
</gene>
<evidence type="ECO:0000256" key="8">
    <source>
        <dbReference type="ARBA" id="ARBA00023214"/>
    </source>
</evidence>
<accession>A0ABX7S6L6</accession>
<dbReference type="CDD" id="cd00400">
    <property type="entry name" value="Voltage_gated_ClC"/>
    <property type="match status" value="1"/>
</dbReference>
<organism evidence="11 12">
    <name type="scientific">Thermosipho ferrireducens</name>
    <dbReference type="NCBI Taxonomy" id="2571116"/>
    <lineage>
        <taxon>Bacteria</taxon>
        <taxon>Thermotogati</taxon>
        <taxon>Thermotogota</taxon>
        <taxon>Thermotogae</taxon>
        <taxon>Thermotogales</taxon>
        <taxon>Fervidobacteriaceae</taxon>
        <taxon>Thermosipho</taxon>
    </lineage>
</organism>
<evidence type="ECO:0000256" key="10">
    <source>
        <dbReference type="SAM" id="Phobius"/>
    </source>
</evidence>
<dbReference type="RefSeq" id="WP_207566952.1">
    <property type="nucleotide sequence ID" value="NZ_CP071446.1"/>
</dbReference>
<evidence type="ECO:0000256" key="6">
    <source>
        <dbReference type="ARBA" id="ARBA00023136"/>
    </source>
</evidence>
<feature type="transmembrane region" description="Helical" evidence="10">
    <location>
        <begin position="82"/>
        <end position="101"/>
    </location>
</feature>
<feature type="transmembrane region" description="Helical" evidence="10">
    <location>
        <begin position="122"/>
        <end position="147"/>
    </location>
</feature>
<comment type="subcellular location">
    <subcellularLocation>
        <location evidence="1">Membrane</location>
        <topology evidence="1">Multi-pass membrane protein</topology>
    </subcellularLocation>
</comment>
<dbReference type="EMBL" id="CP071446">
    <property type="protein sequence ID" value="QTA38232.1"/>
    <property type="molecule type" value="Genomic_DNA"/>
</dbReference>
<evidence type="ECO:0000313" key="12">
    <source>
        <dbReference type="Proteomes" id="UP000671862"/>
    </source>
</evidence>
<dbReference type="SUPFAM" id="SSF81340">
    <property type="entry name" value="Clc chloride channel"/>
    <property type="match status" value="1"/>
</dbReference>
<evidence type="ECO:0000256" key="2">
    <source>
        <dbReference type="ARBA" id="ARBA00022448"/>
    </source>
</evidence>
<dbReference type="InterPro" id="IPR001807">
    <property type="entry name" value="ClC"/>
</dbReference>
<feature type="transmembrane region" description="Helical" evidence="10">
    <location>
        <begin position="241"/>
        <end position="262"/>
    </location>
</feature>
<feature type="transmembrane region" description="Helical" evidence="10">
    <location>
        <begin position="342"/>
        <end position="360"/>
    </location>
</feature>
<evidence type="ECO:0000256" key="7">
    <source>
        <dbReference type="ARBA" id="ARBA00023173"/>
    </source>
</evidence>
<dbReference type="InterPro" id="IPR050368">
    <property type="entry name" value="ClC-type_chloride_channel"/>
</dbReference>
<dbReference type="PANTHER" id="PTHR43427:SF6">
    <property type="entry name" value="CHLORIDE CHANNEL PROTEIN CLC-E"/>
    <property type="match status" value="1"/>
</dbReference>
<keyword evidence="9" id="KW-0407">Ion channel</keyword>
<feature type="transmembrane region" description="Helical" evidence="10">
    <location>
        <begin position="35"/>
        <end position="55"/>
    </location>
</feature>
<evidence type="ECO:0000256" key="1">
    <source>
        <dbReference type="ARBA" id="ARBA00004141"/>
    </source>
</evidence>
<dbReference type="Pfam" id="PF00654">
    <property type="entry name" value="Voltage_CLC"/>
    <property type="match status" value="1"/>
</dbReference>
<evidence type="ECO:0000256" key="5">
    <source>
        <dbReference type="ARBA" id="ARBA00023065"/>
    </source>
</evidence>
<keyword evidence="8" id="KW-0868">Chloride</keyword>
<evidence type="ECO:0000256" key="3">
    <source>
        <dbReference type="ARBA" id="ARBA00022692"/>
    </source>
</evidence>
<name>A0ABX7S6L6_9BACT</name>
<feature type="transmembrane region" description="Helical" evidence="10">
    <location>
        <begin position="274"/>
        <end position="301"/>
    </location>
</feature>